<keyword evidence="4" id="KW-0378">Hydrolase</keyword>
<keyword evidence="8" id="KW-1185">Reference proteome</keyword>
<dbReference type="GO" id="GO:0004560">
    <property type="term" value="F:alpha-L-fucosidase activity"/>
    <property type="evidence" value="ECO:0007669"/>
    <property type="project" value="InterPro"/>
</dbReference>
<dbReference type="eggNOG" id="COG3669">
    <property type="taxonomic scope" value="Bacteria"/>
</dbReference>
<dbReference type="SUPFAM" id="SSF51445">
    <property type="entry name" value="(Trans)glycosidases"/>
    <property type="match status" value="1"/>
</dbReference>
<dbReference type="SMART" id="SM00812">
    <property type="entry name" value="Alpha_L_fucos"/>
    <property type="match status" value="1"/>
</dbReference>
<dbReference type="Proteomes" id="UP000019402">
    <property type="component" value="Unassembled WGS sequence"/>
</dbReference>
<dbReference type="RefSeq" id="WP_052343014.1">
    <property type="nucleotide sequence ID" value="NZ_BAMD01000111.1"/>
</dbReference>
<dbReference type="STRING" id="869213.GCA_000517085_01083"/>
<evidence type="ECO:0000256" key="2">
    <source>
        <dbReference type="ARBA" id="ARBA00012662"/>
    </source>
</evidence>
<evidence type="ECO:0000256" key="5">
    <source>
        <dbReference type="ARBA" id="ARBA00023295"/>
    </source>
</evidence>
<evidence type="ECO:0000259" key="6">
    <source>
        <dbReference type="Pfam" id="PF01120"/>
    </source>
</evidence>
<dbReference type="EMBL" id="BAMD01000111">
    <property type="protein sequence ID" value="GAF05717.1"/>
    <property type="molecule type" value="Genomic_DNA"/>
</dbReference>
<protein>
    <recommendedName>
        <fullName evidence="2">alpha-L-fucosidase</fullName>
        <ecNumber evidence="2">3.2.1.51</ecNumber>
    </recommendedName>
</protein>
<organism evidence="7 8">
    <name type="scientific">Saccharicrinis fermentans DSM 9555 = JCM 21142</name>
    <dbReference type="NCBI Taxonomy" id="869213"/>
    <lineage>
        <taxon>Bacteria</taxon>
        <taxon>Pseudomonadati</taxon>
        <taxon>Bacteroidota</taxon>
        <taxon>Bacteroidia</taxon>
        <taxon>Marinilabiliales</taxon>
        <taxon>Marinilabiliaceae</taxon>
        <taxon>Saccharicrinis</taxon>
    </lineage>
</organism>
<keyword evidence="5" id="KW-0326">Glycosidase</keyword>
<evidence type="ECO:0000256" key="4">
    <source>
        <dbReference type="ARBA" id="ARBA00022801"/>
    </source>
</evidence>
<proteinExistence type="inferred from homology"/>
<accession>W7YBA4</accession>
<dbReference type="PANTHER" id="PTHR10030:SF37">
    <property type="entry name" value="ALPHA-L-FUCOSIDASE-RELATED"/>
    <property type="match status" value="1"/>
</dbReference>
<dbReference type="PROSITE" id="PS51257">
    <property type="entry name" value="PROKAR_LIPOPROTEIN"/>
    <property type="match status" value="1"/>
</dbReference>
<dbReference type="Gene3D" id="3.20.20.80">
    <property type="entry name" value="Glycosidases"/>
    <property type="match status" value="1"/>
</dbReference>
<dbReference type="PANTHER" id="PTHR10030">
    <property type="entry name" value="ALPHA-L-FUCOSIDASE"/>
    <property type="match status" value="1"/>
</dbReference>
<reference evidence="7 8" key="1">
    <citation type="journal article" date="2014" name="Genome Announc.">
        <title>Draft Genome Sequence of Cytophaga fermentans JCM 21142T, a Facultative Anaerobe Isolated from Marine Mud.</title>
        <authorList>
            <person name="Starns D."/>
            <person name="Oshima K."/>
            <person name="Suda W."/>
            <person name="Iino T."/>
            <person name="Yuki M."/>
            <person name="Inoue J."/>
            <person name="Kitamura K."/>
            <person name="Iida T."/>
            <person name="Darby A."/>
            <person name="Hattori M."/>
            <person name="Ohkuma M."/>
        </authorList>
    </citation>
    <scope>NUCLEOTIDE SEQUENCE [LARGE SCALE GENOMIC DNA]</scope>
    <source>
        <strain evidence="7 8">JCM 21142</strain>
    </source>
</reference>
<comment type="similarity">
    <text evidence="1">Belongs to the glycosyl hydrolase 29 family.</text>
</comment>
<evidence type="ECO:0000256" key="1">
    <source>
        <dbReference type="ARBA" id="ARBA00007951"/>
    </source>
</evidence>
<name>W7YBA4_9BACT</name>
<dbReference type="EC" id="3.2.1.51" evidence="2"/>
<evidence type="ECO:0000313" key="7">
    <source>
        <dbReference type="EMBL" id="GAF05717.1"/>
    </source>
</evidence>
<evidence type="ECO:0000313" key="8">
    <source>
        <dbReference type="Proteomes" id="UP000019402"/>
    </source>
</evidence>
<evidence type="ECO:0000256" key="3">
    <source>
        <dbReference type="ARBA" id="ARBA00022729"/>
    </source>
</evidence>
<keyword evidence="3" id="KW-0732">Signal</keyword>
<comment type="caution">
    <text evidence="7">The sequence shown here is derived from an EMBL/GenBank/DDBJ whole genome shotgun (WGS) entry which is preliminary data.</text>
</comment>
<dbReference type="OrthoDB" id="1389336at2"/>
<feature type="domain" description="Glycoside hydrolase family 29 N-terminal" evidence="6">
    <location>
        <begin position="19"/>
        <end position="204"/>
    </location>
</feature>
<dbReference type="GO" id="GO:0005764">
    <property type="term" value="C:lysosome"/>
    <property type="evidence" value="ECO:0007669"/>
    <property type="project" value="TreeGrafter"/>
</dbReference>
<gene>
    <name evidence="7" type="ORF">JCM21142_104466</name>
</gene>
<dbReference type="InterPro" id="IPR017853">
    <property type="entry name" value="GH"/>
</dbReference>
<dbReference type="InterPro" id="IPR000933">
    <property type="entry name" value="Glyco_hydro_29"/>
</dbReference>
<dbReference type="AlphaFoldDB" id="W7YBA4"/>
<dbReference type="InterPro" id="IPR057739">
    <property type="entry name" value="Glyco_hydro_29_N"/>
</dbReference>
<dbReference type="Pfam" id="PF01120">
    <property type="entry name" value="Alpha_L_fucos"/>
    <property type="match status" value="1"/>
</dbReference>
<dbReference type="GO" id="GO:0016139">
    <property type="term" value="P:glycoside catabolic process"/>
    <property type="evidence" value="ECO:0007669"/>
    <property type="project" value="TreeGrafter"/>
</dbReference>
<dbReference type="GO" id="GO:0006004">
    <property type="term" value="P:fucose metabolic process"/>
    <property type="evidence" value="ECO:0007669"/>
    <property type="project" value="TreeGrafter"/>
</dbReference>
<sequence length="235" mass="27489">MNTRYIIFISIVLIFTGCVSSEKQFEPTVESLKQYETPGWFRDAKFGIWNVWGLYSVPAVGEWYARNMYIMESEKKWQVQGPYHRKVWGHQSEIGYKDFIPMWKAEKFDANKLMEQYKSAGAKYYTSIATFHDNYDLFDSKYTRWNSVKTGPQMDMVKAFQDAAHEQGLRYGATTHLARSLNWWTVNKGSAEEPYDGIDSVYYDLYHPPYDLENPNHKYILPMIGQACGIGELKI</sequence>